<evidence type="ECO:0000313" key="1">
    <source>
        <dbReference type="EMBL" id="MBC8336863.1"/>
    </source>
</evidence>
<organism evidence="1 2">
    <name type="scientific">Candidatus Desulfolinea nitratireducens</name>
    <dbReference type="NCBI Taxonomy" id="2841698"/>
    <lineage>
        <taxon>Bacteria</taxon>
        <taxon>Bacillati</taxon>
        <taxon>Chloroflexota</taxon>
        <taxon>Anaerolineae</taxon>
        <taxon>Anaerolineales</taxon>
        <taxon>Anaerolineales incertae sedis</taxon>
        <taxon>Candidatus Desulfolinea</taxon>
    </lineage>
</organism>
<dbReference type="AlphaFoldDB" id="A0A8J6NIC1"/>
<gene>
    <name evidence="1" type="ORF">H8E29_16515</name>
</gene>
<sequence length="232" mass="26638">MDSKNLWFEEELITQDEIKLNQDTISLGVSVGDIPHAVVRVQKPVWDVLNKGKLFIVSGQEIRLFKVKIGFEFDIPHTEIDKNYRFSFAKCSAFVWSRDDKQPAPWVFDIFPRELYEGEPQKISVKFSPEITVDQIGASIGEIGTEIALGQIVPTVIGFLGQDQRKPRWEIRPKDKMLLGIHYFWLVVAVPVDCEKIRLASQVEANLERNFGVFKIGPRNKLWKNRPSIEIG</sequence>
<dbReference type="Proteomes" id="UP000614469">
    <property type="component" value="Unassembled WGS sequence"/>
</dbReference>
<name>A0A8J6NIC1_9CHLR</name>
<reference evidence="1 2" key="1">
    <citation type="submission" date="2020-08" db="EMBL/GenBank/DDBJ databases">
        <title>Bridging the membrane lipid divide: bacteria of the FCB group superphylum have the potential to synthesize archaeal ether lipids.</title>
        <authorList>
            <person name="Villanueva L."/>
            <person name="Von Meijenfeldt F.A.B."/>
            <person name="Westbye A.B."/>
            <person name="Yadav S."/>
            <person name="Hopmans E.C."/>
            <person name="Dutilh B.E."/>
            <person name="Sinninghe Damste J.S."/>
        </authorList>
    </citation>
    <scope>NUCLEOTIDE SEQUENCE [LARGE SCALE GENOMIC DNA]</scope>
    <source>
        <strain evidence="1">NIOZ-UU36</strain>
    </source>
</reference>
<accession>A0A8J6NIC1</accession>
<evidence type="ECO:0000313" key="2">
    <source>
        <dbReference type="Proteomes" id="UP000614469"/>
    </source>
</evidence>
<proteinExistence type="predicted"/>
<protein>
    <submittedName>
        <fullName evidence="1">Uncharacterized protein</fullName>
    </submittedName>
</protein>
<dbReference type="EMBL" id="JACNJN010000203">
    <property type="protein sequence ID" value="MBC8336863.1"/>
    <property type="molecule type" value="Genomic_DNA"/>
</dbReference>
<comment type="caution">
    <text evidence="1">The sequence shown here is derived from an EMBL/GenBank/DDBJ whole genome shotgun (WGS) entry which is preliminary data.</text>
</comment>